<protein>
    <submittedName>
        <fullName evidence="6">Regulatory protein SenC</fullName>
    </submittedName>
</protein>
<dbReference type="AlphaFoldDB" id="A0A058ZLW6"/>
<gene>
    <name evidence="6" type="ORF">ATO10_06436</name>
</gene>
<feature type="binding site" evidence="3">
    <location>
        <position position="81"/>
    </location>
    <ligand>
        <name>Cu cation</name>
        <dbReference type="ChEBI" id="CHEBI:23378"/>
    </ligand>
</feature>
<dbReference type="eggNOG" id="COG1999">
    <property type="taxonomic scope" value="Bacteria"/>
</dbReference>
<evidence type="ECO:0000313" key="6">
    <source>
        <dbReference type="EMBL" id="KCV82558.1"/>
    </source>
</evidence>
<dbReference type="STRING" id="1461693.ATO10_06436"/>
<dbReference type="RefSeq" id="WP_035249870.1">
    <property type="nucleotide sequence ID" value="NZ_AQQY01000003.1"/>
</dbReference>
<keyword evidence="5" id="KW-0732">Signal</keyword>
<keyword evidence="7" id="KW-1185">Reference proteome</keyword>
<comment type="caution">
    <text evidence="6">The sequence shown here is derived from an EMBL/GenBank/DDBJ whole genome shotgun (WGS) entry which is preliminary data.</text>
</comment>
<feature type="chain" id="PRO_5001566736" evidence="5">
    <location>
        <begin position="21"/>
        <end position="209"/>
    </location>
</feature>
<dbReference type="SUPFAM" id="SSF52833">
    <property type="entry name" value="Thioredoxin-like"/>
    <property type="match status" value="1"/>
</dbReference>
<dbReference type="PATRIC" id="fig|1461693.3.peg.1304"/>
<name>A0A058ZLW6_9RHOB</name>
<dbReference type="PANTHER" id="PTHR12151:SF25">
    <property type="entry name" value="LINALOOL DEHYDRATASE_ISOMERASE DOMAIN-CONTAINING PROTEIN"/>
    <property type="match status" value="1"/>
</dbReference>
<feature type="signal peptide" evidence="5">
    <location>
        <begin position="1"/>
        <end position="20"/>
    </location>
</feature>
<accession>A0A058ZLW6</accession>
<dbReference type="Gene3D" id="3.40.30.10">
    <property type="entry name" value="Glutaredoxin"/>
    <property type="match status" value="1"/>
</dbReference>
<keyword evidence="3" id="KW-0479">Metal-binding</keyword>
<dbReference type="InterPro" id="IPR036249">
    <property type="entry name" value="Thioredoxin-like_sf"/>
</dbReference>
<evidence type="ECO:0000256" key="2">
    <source>
        <dbReference type="ARBA" id="ARBA00023008"/>
    </source>
</evidence>
<feature type="binding site" evidence="3">
    <location>
        <position position="85"/>
    </location>
    <ligand>
        <name>Cu cation</name>
        <dbReference type="ChEBI" id="CHEBI:23378"/>
    </ligand>
</feature>
<dbReference type="Proteomes" id="UP000024836">
    <property type="component" value="Unassembled WGS sequence"/>
</dbReference>
<evidence type="ECO:0000256" key="3">
    <source>
        <dbReference type="PIRSR" id="PIRSR603782-1"/>
    </source>
</evidence>
<evidence type="ECO:0000256" key="4">
    <source>
        <dbReference type="PIRSR" id="PIRSR603782-2"/>
    </source>
</evidence>
<organism evidence="6 7">
    <name type="scientific">Actibacterium atlanticum</name>
    <dbReference type="NCBI Taxonomy" id="1461693"/>
    <lineage>
        <taxon>Bacteria</taxon>
        <taxon>Pseudomonadati</taxon>
        <taxon>Pseudomonadota</taxon>
        <taxon>Alphaproteobacteria</taxon>
        <taxon>Rhodobacterales</taxon>
        <taxon>Roseobacteraceae</taxon>
        <taxon>Actibacterium</taxon>
    </lineage>
</organism>
<evidence type="ECO:0000256" key="5">
    <source>
        <dbReference type="SAM" id="SignalP"/>
    </source>
</evidence>
<feature type="disulfide bond" description="Redox-active" evidence="4">
    <location>
        <begin position="81"/>
        <end position="85"/>
    </location>
</feature>
<dbReference type="EMBL" id="AQQY01000003">
    <property type="protein sequence ID" value="KCV82558.1"/>
    <property type="molecule type" value="Genomic_DNA"/>
</dbReference>
<reference evidence="6 7" key="1">
    <citation type="submission" date="2013-04" db="EMBL/GenBank/DDBJ databases">
        <title>Shimia sp. 22II-S11-Z10 Genome Sequencing.</title>
        <authorList>
            <person name="Lai Q."/>
            <person name="Li G."/>
            <person name="Shao Z."/>
        </authorList>
    </citation>
    <scope>NUCLEOTIDE SEQUENCE [LARGE SCALE GENOMIC DNA]</scope>
    <source>
        <strain evidence="7">22II-S11-Z10</strain>
    </source>
</reference>
<keyword evidence="4" id="KW-1015">Disulfide bond</keyword>
<dbReference type="GO" id="GO:0046872">
    <property type="term" value="F:metal ion binding"/>
    <property type="evidence" value="ECO:0007669"/>
    <property type="project" value="UniProtKB-KW"/>
</dbReference>
<comment type="similarity">
    <text evidence="1">Belongs to the SCO1/2 family.</text>
</comment>
<dbReference type="InterPro" id="IPR003782">
    <property type="entry name" value="SCO1/SenC"/>
</dbReference>
<dbReference type="CDD" id="cd02968">
    <property type="entry name" value="SCO"/>
    <property type="match status" value="1"/>
</dbReference>
<dbReference type="Pfam" id="PF02630">
    <property type="entry name" value="SCO1-SenC"/>
    <property type="match status" value="1"/>
</dbReference>
<dbReference type="PANTHER" id="PTHR12151">
    <property type="entry name" value="ELECTRON TRANSPORT PROTIN SCO1/SENC FAMILY MEMBER"/>
    <property type="match status" value="1"/>
</dbReference>
<proteinExistence type="inferred from homology"/>
<keyword evidence="2 3" id="KW-0186">Copper</keyword>
<evidence type="ECO:0000313" key="7">
    <source>
        <dbReference type="Proteomes" id="UP000024836"/>
    </source>
</evidence>
<dbReference type="FunFam" id="3.40.30.10:FF:000013">
    <property type="entry name" value="Blast:Protein SCO1 homolog, mitochondrial"/>
    <property type="match status" value="1"/>
</dbReference>
<feature type="binding site" evidence="3">
    <location>
        <position position="170"/>
    </location>
    <ligand>
        <name>Cu cation</name>
        <dbReference type="ChEBI" id="CHEBI:23378"/>
    </ligand>
</feature>
<sequence>MTKTSAIVAGVTTVSLLAIAAFFAFPGGSDDKYAECRIGQVGGGAGAIGGPFTLIDENGTTVTDADVITRPSLLYFGYTYCPDVCPLDNARNAEAIDILDDMGHDILPVFISIDPERDTPELLKDFTENMHPKLLGLTGTPEQVKAASQAYRTYYKKREGDDPEYYLVDHSTFTYLVVPGEGFLEFFRREISPQDMATTVACFSEAYGS</sequence>
<evidence type="ECO:0000256" key="1">
    <source>
        <dbReference type="ARBA" id="ARBA00010996"/>
    </source>
</evidence>